<evidence type="ECO:0000313" key="1">
    <source>
        <dbReference type="EMBL" id="MBD2777117.1"/>
    </source>
</evidence>
<keyword evidence="2" id="KW-1185">Reference proteome</keyword>
<dbReference type="EMBL" id="JACXAE010000105">
    <property type="protein sequence ID" value="MBD2777117.1"/>
    <property type="molecule type" value="Genomic_DNA"/>
</dbReference>
<dbReference type="AlphaFoldDB" id="A0A8J6XPL0"/>
<reference evidence="1" key="1">
    <citation type="submission" date="2020-09" db="EMBL/GenBank/DDBJ databases">
        <title>Iningainema tapete sp. nov. (Scytonemataceae, Cyanobacteria) from greenhouses in central Florida (USA) produces two types of nodularin with biosynthetic potential for microcystin-LR and anabaenopeptins.</title>
        <authorList>
            <person name="Berthold D.E."/>
            <person name="Lefler F.W."/>
            <person name="Huang I.-S."/>
            <person name="Abdulla H."/>
            <person name="Zimba P.V."/>
            <person name="Laughinghouse H.D. IV."/>
        </authorList>
    </citation>
    <scope>NUCLEOTIDE SEQUENCE</scope>
    <source>
        <strain evidence="1">BLCCT55</strain>
    </source>
</reference>
<evidence type="ECO:0000313" key="2">
    <source>
        <dbReference type="Proteomes" id="UP000629098"/>
    </source>
</evidence>
<dbReference type="RefSeq" id="WP_190836188.1">
    <property type="nucleotide sequence ID" value="NZ_CAWPPI010000105.1"/>
</dbReference>
<sequence length="98" mass="11116">MSQSSNFDSRTRTSNLVSFKLEDIRLQVENKEVADVTVNLDYIDGLNPSELKNVVPIANNIKDYLTNYPNNPNDLFEVINRNLTLELLSDNNLGFPPC</sequence>
<gene>
    <name evidence="1" type="ORF">ICL16_35015</name>
</gene>
<comment type="caution">
    <text evidence="1">The sequence shown here is derived from an EMBL/GenBank/DDBJ whole genome shotgun (WGS) entry which is preliminary data.</text>
</comment>
<protein>
    <submittedName>
        <fullName evidence="1">Uncharacterized protein</fullName>
    </submittedName>
</protein>
<name>A0A8J6XPL0_9CYAN</name>
<accession>A0A8J6XPL0</accession>
<dbReference type="Proteomes" id="UP000629098">
    <property type="component" value="Unassembled WGS sequence"/>
</dbReference>
<proteinExistence type="predicted"/>
<organism evidence="1 2">
    <name type="scientific">Iningainema tapete BLCC-T55</name>
    <dbReference type="NCBI Taxonomy" id="2748662"/>
    <lineage>
        <taxon>Bacteria</taxon>
        <taxon>Bacillati</taxon>
        <taxon>Cyanobacteriota</taxon>
        <taxon>Cyanophyceae</taxon>
        <taxon>Nostocales</taxon>
        <taxon>Scytonemataceae</taxon>
        <taxon>Iningainema tapete</taxon>
    </lineage>
</organism>